<reference evidence="2 3" key="1">
    <citation type="submission" date="2020-10" db="EMBL/GenBank/DDBJ databases">
        <title>The Coptis chinensis genome and diversification of protoberbering-type alkaloids.</title>
        <authorList>
            <person name="Wang B."/>
            <person name="Shu S."/>
            <person name="Song C."/>
            <person name="Liu Y."/>
        </authorList>
    </citation>
    <scope>NUCLEOTIDE SEQUENCE [LARGE SCALE GENOMIC DNA]</scope>
    <source>
        <strain evidence="2">HL-2020</strain>
        <tissue evidence="2">Leaf</tissue>
    </source>
</reference>
<dbReference type="AlphaFoldDB" id="A0A835LDC9"/>
<dbReference type="PANTHER" id="PTHR11787">
    <property type="entry name" value="RAB GDP-DISSOCIATION INHIBITOR"/>
    <property type="match status" value="1"/>
</dbReference>
<evidence type="ECO:0000256" key="1">
    <source>
        <dbReference type="ARBA" id="ARBA00005593"/>
    </source>
</evidence>
<dbReference type="GO" id="GO:0005737">
    <property type="term" value="C:cytoplasm"/>
    <property type="evidence" value="ECO:0007669"/>
    <property type="project" value="TreeGrafter"/>
</dbReference>
<dbReference type="PANTHER" id="PTHR11787:SF10">
    <property type="entry name" value="GUANOSINE NUCLEOTIDE DIPHOSPHATE DISSOCIATION INHIBITOR"/>
    <property type="match status" value="1"/>
</dbReference>
<dbReference type="GO" id="GO:0007264">
    <property type="term" value="P:small GTPase-mediated signal transduction"/>
    <property type="evidence" value="ECO:0007669"/>
    <property type="project" value="InterPro"/>
</dbReference>
<dbReference type="OrthoDB" id="9446342at2759"/>
<dbReference type="GO" id="GO:0005093">
    <property type="term" value="F:Rab GDP-dissociation inhibitor activity"/>
    <property type="evidence" value="ECO:0007669"/>
    <property type="project" value="TreeGrafter"/>
</dbReference>
<protein>
    <recommendedName>
        <fullName evidence="4">Guanosine nucleotide diphosphate dissociation inhibitor</fullName>
    </recommendedName>
</protein>
<evidence type="ECO:0000313" key="2">
    <source>
        <dbReference type="EMBL" id="KAF9588307.1"/>
    </source>
</evidence>
<evidence type="ECO:0008006" key="4">
    <source>
        <dbReference type="Google" id="ProtNLM"/>
    </source>
</evidence>
<dbReference type="PRINTS" id="PR00891">
    <property type="entry name" value="RABGDIREP"/>
</dbReference>
<comment type="similarity">
    <text evidence="1">Belongs to the Rab GDI family.</text>
</comment>
<dbReference type="EMBL" id="JADFTS010000009">
    <property type="protein sequence ID" value="KAF9588307.1"/>
    <property type="molecule type" value="Genomic_DNA"/>
</dbReference>
<accession>A0A835LDC9</accession>
<feature type="non-terminal residue" evidence="2">
    <location>
        <position position="1"/>
    </location>
</feature>
<comment type="caution">
    <text evidence="2">The sequence shown here is derived from an EMBL/GenBank/DDBJ whole genome shotgun (WGS) entry which is preliminary data.</text>
</comment>
<dbReference type="Pfam" id="PF00996">
    <property type="entry name" value="GDI"/>
    <property type="match status" value="1"/>
</dbReference>
<gene>
    <name evidence="2" type="ORF">IFM89_008724</name>
</gene>
<name>A0A835LDC9_9MAGN</name>
<dbReference type="InterPro" id="IPR018203">
    <property type="entry name" value="GDP_dissociation_inhibitor"/>
</dbReference>
<sequence>NDLRLTIDQVLHMDRNDYYGGESSSLDLVQLWKRFRGDNKPPEQLDSSKEYNVDMIPKVLF</sequence>
<dbReference type="Proteomes" id="UP000631114">
    <property type="component" value="Unassembled WGS sequence"/>
</dbReference>
<proteinExistence type="inferred from homology"/>
<dbReference type="InterPro" id="IPR036188">
    <property type="entry name" value="FAD/NAD-bd_sf"/>
</dbReference>
<keyword evidence="3" id="KW-1185">Reference proteome</keyword>
<dbReference type="Gene3D" id="3.50.50.60">
    <property type="entry name" value="FAD/NAD(P)-binding domain"/>
    <property type="match status" value="1"/>
</dbReference>
<evidence type="ECO:0000313" key="3">
    <source>
        <dbReference type="Proteomes" id="UP000631114"/>
    </source>
</evidence>
<organism evidence="2 3">
    <name type="scientific">Coptis chinensis</name>
    <dbReference type="NCBI Taxonomy" id="261450"/>
    <lineage>
        <taxon>Eukaryota</taxon>
        <taxon>Viridiplantae</taxon>
        <taxon>Streptophyta</taxon>
        <taxon>Embryophyta</taxon>
        <taxon>Tracheophyta</taxon>
        <taxon>Spermatophyta</taxon>
        <taxon>Magnoliopsida</taxon>
        <taxon>Ranunculales</taxon>
        <taxon>Ranunculaceae</taxon>
        <taxon>Coptidoideae</taxon>
        <taxon>Coptis</taxon>
    </lineage>
</organism>
<dbReference type="GO" id="GO:0016192">
    <property type="term" value="P:vesicle-mediated transport"/>
    <property type="evidence" value="ECO:0007669"/>
    <property type="project" value="TreeGrafter"/>
</dbReference>